<evidence type="ECO:0000313" key="6">
    <source>
        <dbReference type="EMBL" id="PIL43543.1"/>
    </source>
</evidence>
<evidence type="ECO:0000256" key="1">
    <source>
        <dbReference type="ARBA" id="ARBA00007867"/>
    </source>
</evidence>
<evidence type="ECO:0000256" key="3">
    <source>
        <dbReference type="ARBA" id="ARBA00023115"/>
    </source>
</evidence>
<dbReference type="Pfam" id="PF01564">
    <property type="entry name" value="Spermine_synth"/>
    <property type="match status" value="1"/>
</dbReference>
<keyword evidence="3 4" id="KW-0620">Polyamine biosynthesis</keyword>
<organism evidence="6 7">
    <name type="scientific">Massilia eurypsychrophila</name>
    <dbReference type="NCBI Taxonomy" id="1485217"/>
    <lineage>
        <taxon>Bacteria</taxon>
        <taxon>Pseudomonadati</taxon>
        <taxon>Pseudomonadota</taxon>
        <taxon>Betaproteobacteria</taxon>
        <taxon>Burkholderiales</taxon>
        <taxon>Oxalobacteraceae</taxon>
        <taxon>Telluria group</taxon>
        <taxon>Massilia</taxon>
    </lineage>
</organism>
<feature type="active site" description="Proton acceptor" evidence="4">
    <location>
        <position position="204"/>
    </location>
</feature>
<dbReference type="NCBIfam" id="NF037959">
    <property type="entry name" value="MFS_SpdSyn"/>
    <property type="match status" value="1"/>
</dbReference>
<dbReference type="PANTHER" id="PTHR43317">
    <property type="entry name" value="THERMOSPERMINE SYNTHASE ACAULIS5"/>
    <property type="match status" value="1"/>
</dbReference>
<evidence type="ECO:0000256" key="2">
    <source>
        <dbReference type="ARBA" id="ARBA00022679"/>
    </source>
</evidence>
<comment type="similarity">
    <text evidence="1">Belongs to the spermidine/spermine synthase family.</text>
</comment>
<dbReference type="PANTHER" id="PTHR43317:SF1">
    <property type="entry name" value="THERMOSPERMINE SYNTHASE ACAULIS5"/>
    <property type="match status" value="1"/>
</dbReference>
<evidence type="ECO:0000313" key="7">
    <source>
        <dbReference type="Proteomes" id="UP000230390"/>
    </source>
</evidence>
<sequence>MMYIQVSRAVWPPMFELRMLTAVSALESRRAEIFPPPAVMPWLQRYLSSMLAAENLDPIPRHIARLMSNLTNLVTQLQAGPVLYKKRHTLALLFDVFAVQSEMSLADPDELVLGYTQLMMGFLLFNAAPRSIGMIGLGGGSLAKFCYRHLSDALIEVAEICPQVIAVRGEFMIPPDGPRFKVHCQDGADFVARNKSRFDVLLNDGFDKAGQPPQLSSRRFYDDCYASLAPQGMMVTNVLGGEKNTDAQVDAMRDAFKGEVYVIDAYDSLNQIAFACKGDLLKVDLRTMMERTRFIPCLHSATLRLIAHGIAYARDGVVTECSM</sequence>
<dbReference type="InterPro" id="IPR029063">
    <property type="entry name" value="SAM-dependent_MTases_sf"/>
</dbReference>
<dbReference type="SUPFAM" id="SSF53335">
    <property type="entry name" value="S-adenosyl-L-methionine-dependent methyltransferases"/>
    <property type="match status" value="1"/>
</dbReference>
<proteinExistence type="inferred from homology"/>
<dbReference type="PROSITE" id="PS51006">
    <property type="entry name" value="PABS_2"/>
    <property type="match status" value="1"/>
</dbReference>
<dbReference type="GO" id="GO:0006596">
    <property type="term" value="P:polyamine biosynthetic process"/>
    <property type="evidence" value="ECO:0007669"/>
    <property type="project" value="UniProtKB-UniRule"/>
</dbReference>
<dbReference type="GO" id="GO:0016740">
    <property type="term" value="F:transferase activity"/>
    <property type="evidence" value="ECO:0007669"/>
    <property type="project" value="UniProtKB-UniRule"/>
</dbReference>
<dbReference type="EMBL" id="PDOC01000013">
    <property type="protein sequence ID" value="PIL43543.1"/>
    <property type="molecule type" value="Genomic_DNA"/>
</dbReference>
<reference evidence="6 7" key="1">
    <citation type="submission" date="2017-10" db="EMBL/GenBank/DDBJ databases">
        <title>Massilia psychrophilum sp. nov., a novel purple-pigmented bacterium isolated from Tianshan glacier, Xinjiang Municipality, China.</title>
        <authorList>
            <person name="Wang H."/>
        </authorList>
    </citation>
    <scope>NUCLEOTIDE SEQUENCE [LARGE SCALE GENOMIC DNA]</scope>
    <source>
        <strain evidence="6 7">JCM 30074</strain>
    </source>
</reference>
<keyword evidence="2 4" id="KW-0808">Transferase</keyword>
<feature type="domain" description="PABS" evidence="5">
    <location>
        <begin position="109"/>
        <end position="284"/>
    </location>
</feature>
<dbReference type="InterPro" id="IPR030374">
    <property type="entry name" value="PABS"/>
</dbReference>
<comment type="caution">
    <text evidence="6">The sequence shown here is derived from an EMBL/GenBank/DDBJ whole genome shotgun (WGS) entry which is preliminary data.</text>
</comment>
<evidence type="ECO:0000256" key="4">
    <source>
        <dbReference type="PROSITE-ProRule" id="PRU00354"/>
    </source>
</evidence>
<name>A0A2G8TC31_9BURK</name>
<dbReference type="Proteomes" id="UP000230390">
    <property type="component" value="Unassembled WGS sequence"/>
</dbReference>
<gene>
    <name evidence="6" type="ORF">CR105_18735</name>
</gene>
<dbReference type="Gene3D" id="3.40.50.150">
    <property type="entry name" value="Vaccinia Virus protein VP39"/>
    <property type="match status" value="1"/>
</dbReference>
<accession>A0A2G8TC31</accession>
<evidence type="ECO:0000259" key="5">
    <source>
        <dbReference type="PROSITE" id="PS51006"/>
    </source>
</evidence>
<dbReference type="OrthoDB" id="117774at2"/>
<protein>
    <submittedName>
        <fullName evidence="6">Transferase</fullName>
    </submittedName>
</protein>
<keyword evidence="7" id="KW-1185">Reference proteome</keyword>
<dbReference type="AlphaFoldDB" id="A0A2G8TC31"/>